<dbReference type="PROSITE" id="PS50004">
    <property type="entry name" value="C2"/>
    <property type="match status" value="1"/>
</dbReference>
<dbReference type="InterPro" id="IPR035892">
    <property type="entry name" value="C2_domain_sf"/>
</dbReference>
<sequence length="296" mass="33609">MSCSRLNANTVHSQNGLSSVTNSILLIKDIQISGLQNKSKNLSFSSSPRAKLVFSIDNITTETKSQGTVWSEHLTFELSPPIKDNLHVKCYDMSKKGDDGLFGEAEIKLSSYKGQKEKVSTELFKHRGYVGKIYFYIYFLSGNPPKDADLNLHDESLLNDKIRGVLLLKNITCKGMSRKGYLEFSLNNRSKLHTTKDYWKMSSETCEYDVSFDLIKKEIRLCIQCRYGLLFTGFSKTKLEIKSTDTETWKTLIQTGTIKSGDLPFVENGFEDGYTSFIVSFHSLTTFEEINKKCPQ</sequence>
<dbReference type="Gene3D" id="2.60.40.150">
    <property type="entry name" value="C2 domain"/>
    <property type="match status" value="1"/>
</dbReference>
<dbReference type="SUPFAM" id="SSF49562">
    <property type="entry name" value="C2 domain (Calcium/lipid-binding domain, CaLB)"/>
    <property type="match status" value="1"/>
</dbReference>
<feature type="domain" description="C2" evidence="1">
    <location>
        <begin position="5"/>
        <end position="123"/>
    </location>
</feature>
<dbReference type="CDD" id="cd00030">
    <property type="entry name" value="C2"/>
    <property type="match status" value="1"/>
</dbReference>
<dbReference type="AlphaFoldDB" id="A0A9N9DS88"/>
<organism evidence="2 3">
    <name type="scientific">Ambispora gerdemannii</name>
    <dbReference type="NCBI Taxonomy" id="144530"/>
    <lineage>
        <taxon>Eukaryota</taxon>
        <taxon>Fungi</taxon>
        <taxon>Fungi incertae sedis</taxon>
        <taxon>Mucoromycota</taxon>
        <taxon>Glomeromycotina</taxon>
        <taxon>Glomeromycetes</taxon>
        <taxon>Archaeosporales</taxon>
        <taxon>Ambisporaceae</taxon>
        <taxon>Ambispora</taxon>
    </lineage>
</organism>
<dbReference type="Pfam" id="PF00168">
    <property type="entry name" value="C2"/>
    <property type="match status" value="1"/>
</dbReference>
<comment type="caution">
    <text evidence="2">The sequence shown here is derived from an EMBL/GenBank/DDBJ whole genome shotgun (WGS) entry which is preliminary data.</text>
</comment>
<evidence type="ECO:0000313" key="3">
    <source>
        <dbReference type="Proteomes" id="UP000789831"/>
    </source>
</evidence>
<dbReference type="EMBL" id="CAJVPL010004280">
    <property type="protein sequence ID" value="CAG8645548.1"/>
    <property type="molecule type" value="Genomic_DNA"/>
</dbReference>
<dbReference type="Proteomes" id="UP000789831">
    <property type="component" value="Unassembled WGS sequence"/>
</dbReference>
<feature type="non-terminal residue" evidence="2">
    <location>
        <position position="296"/>
    </location>
</feature>
<dbReference type="OrthoDB" id="2449239at2759"/>
<proteinExistence type="predicted"/>
<name>A0A9N9DS88_9GLOM</name>
<keyword evidence="3" id="KW-1185">Reference proteome</keyword>
<protein>
    <submittedName>
        <fullName evidence="2">5088_t:CDS:1</fullName>
    </submittedName>
</protein>
<reference evidence="2" key="1">
    <citation type="submission" date="2021-06" db="EMBL/GenBank/DDBJ databases">
        <authorList>
            <person name="Kallberg Y."/>
            <person name="Tangrot J."/>
            <person name="Rosling A."/>
        </authorList>
    </citation>
    <scope>NUCLEOTIDE SEQUENCE</scope>
    <source>
        <strain evidence="2">MT106</strain>
    </source>
</reference>
<evidence type="ECO:0000259" key="1">
    <source>
        <dbReference type="PROSITE" id="PS50004"/>
    </source>
</evidence>
<gene>
    <name evidence="2" type="ORF">AGERDE_LOCUS11178</name>
</gene>
<evidence type="ECO:0000313" key="2">
    <source>
        <dbReference type="EMBL" id="CAG8645548.1"/>
    </source>
</evidence>
<accession>A0A9N9DS88</accession>
<dbReference type="InterPro" id="IPR000008">
    <property type="entry name" value="C2_dom"/>
</dbReference>